<dbReference type="AlphaFoldDB" id="A0A2U1BC19"/>
<protein>
    <recommendedName>
        <fullName evidence="3">Phage gp6-like head-tail connector protein</fullName>
    </recommendedName>
</protein>
<evidence type="ECO:0000313" key="2">
    <source>
        <dbReference type="Proteomes" id="UP000245778"/>
    </source>
</evidence>
<dbReference type="RefSeq" id="WP_116722619.1">
    <property type="nucleotide sequence ID" value="NZ_CP011524.1"/>
</dbReference>
<proteinExistence type="predicted"/>
<dbReference type="EMBL" id="QEKK01000019">
    <property type="protein sequence ID" value="PVY46195.1"/>
    <property type="molecule type" value="Genomic_DNA"/>
</dbReference>
<dbReference type="GeneID" id="93228728"/>
<dbReference type="CDD" id="cd08054">
    <property type="entry name" value="gp6"/>
    <property type="match status" value="1"/>
</dbReference>
<gene>
    <name evidence="1" type="ORF">C7373_11920</name>
</gene>
<sequence>MDADKLARLKAYMHAEDEEDGLLCSLYEAAVTYLSGAGISDTPARASLYELAAFGLTLGYYDEMRRTDQDNPRVEENPALRRIINQLKLGEPGVL</sequence>
<dbReference type="OrthoDB" id="1735138at2"/>
<dbReference type="Proteomes" id="UP000245778">
    <property type="component" value="Unassembled WGS sequence"/>
</dbReference>
<accession>A0A2U1BC19</accession>
<name>A0A2U1BC19_9FIRM</name>
<evidence type="ECO:0008006" key="3">
    <source>
        <dbReference type="Google" id="ProtNLM"/>
    </source>
</evidence>
<comment type="caution">
    <text evidence="1">The sequence shown here is derived from an EMBL/GenBank/DDBJ whole genome shotgun (WGS) entry which is preliminary data.</text>
</comment>
<reference evidence="1 2" key="1">
    <citation type="submission" date="2018-04" db="EMBL/GenBank/DDBJ databases">
        <title>Genomic Encyclopedia of Type Strains, Phase IV (KMG-IV): sequencing the most valuable type-strain genomes for metagenomic binning, comparative biology and taxonomic classification.</title>
        <authorList>
            <person name="Goeker M."/>
        </authorList>
    </citation>
    <scope>NUCLEOTIDE SEQUENCE [LARGE SCALE GENOMIC DNA]</scope>
    <source>
        <strain evidence="1 2">DSM 26588</strain>
    </source>
</reference>
<evidence type="ECO:0000313" key="1">
    <source>
        <dbReference type="EMBL" id="PVY46195.1"/>
    </source>
</evidence>
<organism evidence="1 2">
    <name type="scientific">Intestinimonas butyriciproducens</name>
    <dbReference type="NCBI Taxonomy" id="1297617"/>
    <lineage>
        <taxon>Bacteria</taxon>
        <taxon>Bacillati</taxon>
        <taxon>Bacillota</taxon>
        <taxon>Clostridia</taxon>
        <taxon>Eubacteriales</taxon>
        <taxon>Intestinimonas</taxon>
    </lineage>
</organism>